<feature type="signal peptide" evidence="2">
    <location>
        <begin position="1"/>
        <end position="16"/>
    </location>
</feature>
<feature type="region of interest" description="Disordered" evidence="1">
    <location>
        <begin position="163"/>
        <end position="236"/>
    </location>
</feature>
<sequence length="236" mass="23204">MQLTLSSLLLVASVSALPAEPMLGTSGLRANLKARQAKVIPVVVGGPQDTFNPNSVTAAVGDIVQFQFSNGNHTATQSTLEAPCTPLNGGVNSGHIPFKDGATGPHCQEGQVMIINPTGPQQVLDFVKAAQGTDKSTDGTAIAGGTTSQIELTNAAFVPAPAKAAAGGGGAAPPAAGGNATQAAAPAAGNSTQATNGTATGANGKKGKGKKGKNNGADAASNANKRSERSPVLLAF</sequence>
<dbReference type="InterPro" id="IPR008972">
    <property type="entry name" value="Cupredoxin"/>
</dbReference>
<organism evidence="3 4">
    <name type="scientific">Paraconiothyrium brasiliense</name>
    <dbReference type="NCBI Taxonomy" id="300254"/>
    <lineage>
        <taxon>Eukaryota</taxon>
        <taxon>Fungi</taxon>
        <taxon>Dikarya</taxon>
        <taxon>Ascomycota</taxon>
        <taxon>Pezizomycotina</taxon>
        <taxon>Dothideomycetes</taxon>
        <taxon>Pleosporomycetidae</taxon>
        <taxon>Pleosporales</taxon>
        <taxon>Massarineae</taxon>
        <taxon>Didymosphaeriaceae</taxon>
        <taxon>Paraconiothyrium</taxon>
    </lineage>
</organism>
<keyword evidence="2" id="KW-0732">Signal</keyword>
<dbReference type="EMBL" id="JAKJXO020000014">
    <property type="protein sequence ID" value="KAL1596371.1"/>
    <property type="molecule type" value="Genomic_DNA"/>
</dbReference>
<keyword evidence="4" id="KW-1185">Reference proteome</keyword>
<evidence type="ECO:0000313" key="4">
    <source>
        <dbReference type="Proteomes" id="UP001521785"/>
    </source>
</evidence>
<dbReference type="Gene3D" id="2.60.40.420">
    <property type="entry name" value="Cupredoxins - blue copper proteins"/>
    <property type="match status" value="1"/>
</dbReference>
<dbReference type="SUPFAM" id="SSF49503">
    <property type="entry name" value="Cupredoxins"/>
    <property type="match status" value="1"/>
</dbReference>
<evidence type="ECO:0000313" key="3">
    <source>
        <dbReference type="EMBL" id="KAL1596371.1"/>
    </source>
</evidence>
<proteinExistence type="predicted"/>
<feature type="compositionally biased region" description="Low complexity" evidence="1">
    <location>
        <begin position="172"/>
        <end position="203"/>
    </location>
</feature>
<gene>
    <name evidence="3" type="ORF">SLS60_009017</name>
</gene>
<feature type="chain" id="PRO_5045601092" evidence="2">
    <location>
        <begin position="17"/>
        <end position="236"/>
    </location>
</feature>
<dbReference type="Proteomes" id="UP001521785">
    <property type="component" value="Unassembled WGS sequence"/>
</dbReference>
<accession>A0ABR3QW37</accession>
<reference evidence="3 4" key="1">
    <citation type="submission" date="2024-02" db="EMBL/GenBank/DDBJ databases">
        <title>De novo assembly and annotation of 12 fungi associated with fruit tree decline syndrome in Ontario, Canada.</title>
        <authorList>
            <person name="Sulman M."/>
            <person name="Ellouze W."/>
            <person name="Ilyukhin E."/>
        </authorList>
    </citation>
    <scope>NUCLEOTIDE SEQUENCE [LARGE SCALE GENOMIC DNA]</scope>
    <source>
        <strain evidence="3 4">M42-189</strain>
    </source>
</reference>
<comment type="caution">
    <text evidence="3">The sequence shown here is derived from an EMBL/GenBank/DDBJ whole genome shotgun (WGS) entry which is preliminary data.</text>
</comment>
<feature type="compositionally biased region" description="Low complexity" evidence="1">
    <location>
        <begin position="214"/>
        <end position="224"/>
    </location>
</feature>
<name>A0ABR3QW37_9PLEO</name>
<dbReference type="PANTHER" id="PTHR34883:SF17">
    <property type="entry name" value="CUPREDOXIN"/>
    <property type="match status" value="1"/>
</dbReference>
<dbReference type="PANTHER" id="PTHR34883">
    <property type="entry name" value="SERINE-RICH PROTEIN, PUTATIVE-RELATED-RELATED"/>
    <property type="match status" value="1"/>
</dbReference>
<dbReference type="InterPro" id="IPR052953">
    <property type="entry name" value="Ser-rich/MCO-related"/>
</dbReference>
<evidence type="ECO:0000256" key="2">
    <source>
        <dbReference type="SAM" id="SignalP"/>
    </source>
</evidence>
<protein>
    <submittedName>
        <fullName evidence="3">Uncharacterized protein</fullName>
    </submittedName>
</protein>
<evidence type="ECO:0000256" key="1">
    <source>
        <dbReference type="SAM" id="MobiDB-lite"/>
    </source>
</evidence>